<proteinExistence type="predicted"/>
<feature type="transmembrane region" description="Helical" evidence="2">
    <location>
        <begin position="66"/>
        <end position="90"/>
    </location>
</feature>
<keyword evidence="2" id="KW-0812">Transmembrane</keyword>
<evidence type="ECO:0000313" key="4">
    <source>
        <dbReference type="Proteomes" id="UP001607302"/>
    </source>
</evidence>
<organism evidence="3 4">
    <name type="scientific">Vespula squamosa</name>
    <name type="common">Southern yellow jacket</name>
    <name type="synonym">Wasp</name>
    <dbReference type="NCBI Taxonomy" id="30214"/>
    <lineage>
        <taxon>Eukaryota</taxon>
        <taxon>Metazoa</taxon>
        <taxon>Ecdysozoa</taxon>
        <taxon>Arthropoda</taxon>
        <taxon>Hexapoda</taxon>
        <taxon>Insecta</taxon>
        <taxon>Pterygota</taxon>
        <taxon>Neoptera</taxon>
        <taxon>Endopterygota</taxon>
        <taxon>Hymenoptera</taxon>
        <taxon>Apocrita</taxon>
        <taxon>Aculeata</taxon>
        <taxon>Vespoidea</taxon>
        <taxon>Vespidae</taxon>
        <taxon>Vespinae</taxon>
        <taxon>Vespula</taxon>
    </lineage>
</organism>
<accession>A0ABD2ABP0</accession>
<keyword evidence="2" id="KW-1133">Transmembrane helix</keyword>
<gene>
    <name evidence="3" type="ORF">V1478_011893</name>
</gene>
<dbReference type="Proteomes" id="UP001607302">
    <property type="component" value="Unassembled WGS sequence"/>
</dbReference>
<name>A0ABD2ABP0_VESSQ</name>
<sequence>MGGGEEVCRGNGKRRGSSSPKYNYYLPRVNPNRPVEANASSGAIFLLSVLGAFARPSRHQVRAIGATVAAAVAVEAAAVAAVVVLVGVVLSG</sequence>
<keyword evidence="4" id="KW-1185">Reference proteome</keyword>
<evidence type="ECO:0000256" key="1">
    <source>
        <dbReference type="SAM" id="MobiDB-lite"/>
    </source>
</evidence>
<evidence type="ECO:0000313" key="3">
    <source>
        <dbReference type="EMBL" id="KAL2718017.1"/>
    </source>
</evidence>
<dbReference type="EMBL" id="JAUDFV010000152">
    <property type="protein sequence ID" value="KAL2718017.1"/>
    <property type="molecule type" value="Genomic_DNA"/>
</dbReference>
<dbReference type="AlphaFoldDB" id="A0ABD2ABP0"/>
<keyword evidence="2" id="KW-0472">Membrane</keyword>
<protein>
    <submittedName>
        <fullName evidence="3">Uncharacterized protein</fullName>
    </submittedName>
</protein>
<evidence type="ECO:0000256" key="2">
    <source>
        <dbReference type="SAM" id="Phobius"/>
    </source>
</evidence>
<comment type="caution">
    <text evidence="3">The sequence shown here is derived from an EMBL/GenBank/DDBJ whole genome shotgun (WGS) entry which is preliminary data.</text>
</comment>
<feature type="region of interest" description="Disordered" evidence="1">
    <location>
        <begin position="1"/>
        <end position="22"/>
    </location>
</feature>
<reference evidence="3 4" key="1">
    <citation type="journal article" date="2024" name="Ann. Entomol. Soc. Am.">
        <title>Genomic analyses of the southern and eastern yellowjacket wasps (Hymenoptera: Vespidae) reveal evolutionary signatures of social life.</title>
        <authorList>
            <person name="Catto M.A."/>
            <person name="Caine P.B."/>
            <person name="Orr S.E."/>
            <person name="Hunt B.G."/>
            <person name="Goodisman M.A.D."/>
        </authorList>
    </citation>
    <scope>NUCLEOTIDE SEQUENCE [LARGE SCALE GENOMIC DNA]</scope>
    <source>
        <strain evidence="3">233</strain>
        <tissue evidence="3">Head and thorax</tissue>
    </source>
</reference>